<reference evidence="6" key="1">
    <citation type="submission" date="2025-08" db="UniProtKB">
        <authorList>
            <consortium name="Ensembl"/>
        </authorList>
    </citation>
    <scope>IDENTIFICATION</scope>
</reference>
<dbReference type="CDD" id="cd12024">
    <property type="entry name" value="SH3_NoxO1_2"/>
    <property type="match status" value="1"/>
</dbReference>
<sequence>METPRYPISVRLTGVIHKQSSKMFVTSVLWSDNNDIVVYRGFRDFEKMHKQLKKEFPAASKLNTSDRIIPKFQVKKMKLGGQRKGPAKSLECLKFLQKYCNELLSCDPRVCQCASLIQFFHPKGQDLQPDFSKNSIMIMPSEDEIGTDVGHGNSGSVTQPFVMETYRCVAPYETKDTKNKPFKVAANEKLDVLIKDKTGWWLVESEDKQIAWFPAPYLERLDDDDIDETAEKGMLYTAVKSYKATKDDEITVTIGALVEVLQKSDNGWWLIRYNGKAGYIPTMYLQPYNCIRIHMTTHHQDRRDSAPANILSSRLEQCQQLPPARSSSAQQRREQRSHSLNIFSQQPPAHLAASAFAAIIGTTPAAAKQAPPHTIIVESDGEEVQHGRSLATGSERSLASAGSEFSFSDDLSSSSESLSLNLNHNTGDEQLRVSHTPPPIPSNRLSPTSCPEKKIILSASDPLLYKGHTAPKVPPRPQAQEILARCTSITCKNVVGSNLSATQTEILSR</sequence>
<dbReference type="Proteomes" id="UP000261600">
    <property type="component" value="Unplaced"/>
</dbReference>
<evidence type="ECO:0008006" key="8">
    <source>
        <dbReference type="Google" id="ProtNLM"/>
    </source>
</evidence>
<evidence type="ECO:0000259" key="5">
    <source>
        <dbReference type="PROSITE" id="PS50195"/>
    </source>
</evidence>
<keyword evidence="7" id="KW-1185">Reference proteome</keyword>
<dbReference type="InterPro" id="IPR051228">
    <property type="entry name" value="NADPH_Oxidase/PX-Domain"/>
</dbReference>
<dbReference type="InterPro" id="IPR001683">
    <property type="entry name" value="PX_dom"/>
</dbReference>
<dbReference type="SMART" id="SM00312">
    <property type="entry name" value="PX"/>
    <property type="match status" value="1"/>
</dbReference>
<dbReference type="GO" id="GO:0016176">
    <property type="term" value="F:superoxide-generating NADPH oxidase activator activity"/>
    <property type="evidence" value="ECO:0007669"/>
    <property type="project" value="TreeGrafter"/>
</dbReference>
<dbReference type="STRING" id="43700.ENSMALP00000009813"/>
<feature type="domain" description="SH3" evidence="4">
    <location>
        <begin position="231"/>
        <end position="290"/>
    </location>
</feature>
<evidence type="ECO:0000256" key="2">
    <source>
        <dbReference type="PROSITE-ProRule" id="PRU00192"/>
    </source>
</evidence>
<dbReference type="AlphaFoldDB" id="A0A3Q3IW98"/>
<protein>
    <recommendedName>
        <fullName evidence="8">NADPH oxidase organizer 1a</fullName>
    </recommendedName>
</protein>
<dbReference type="Gene3D" id="2.30.30.40">
    <property type="entry name" value="SH3 Domains"/>
    <property type="match status" value="2"/>
</dbReference>
<evidence type="ECO:0000259" key="4">
    <source>
        <dbReference type="PROSITE" id="PS50002"/>
    </source>
</evidence>
<dbReference type="GO" id="GO:0005737">
    <property type="term" value="C:cytoplasm"/>
    <property type="evidence" value="ECO:0007669"/>
    <property type="project" value="TreeGrafter"/>
</dbReference>
<dbReference type="Gene3D" id="3.30.1520.10">
    <property type="entry name" value="Phox-like domain"/>
    <property type="match status" value="1"/>
</dbReference>
<accession>A0A3Q3IW98</accession>
<organism evidence="6 7">
    <name type="scientific">Monopterus albus</name>
    <name type="common">Swamp eel</name>
    <dbReference type="NCBI Taxonomy" id="43700"/>
    <lineage>
        <taxon>Eukaryota</taxon>
        <taxon>Metazoa</taxon>
        <taxon>Chordata</taxon>
        <taxon>Craniata</taxon>
        <taxon>Vertebrata</taxon>
        <taxon>Euteleostomi</taxon>
        <taxon>Actinopterygii</taxon>
        <taxon>Neopterygii</taxon>
        <taxon>Teleostei</taxon>
        <taxon>Neoteleostei</taxon>
        <taxon>Acanthomorphata</taxon>
        <taxon>Anabantaria</taxon>
        <taxon>Synbranchiformes</taxon>
        <taxon>Synbranchidae</taxon>
        <taxon>Monopterus</taxon>
    </lineage>
</organism>
<dbReference type="FunFam" id="2.30.30.40:FF:000233">
    <property type="entry name" value="NADPH oxidase organizer 1"/>
    <property type="match status" value="1"/>
</dbReference>
<dbReference type="GO" id="GO:0042554">
    <property type="term" value="P:superoxide anion generation"/>
    <property type="evidence" value="ECO:0007669"/>
    <property type="project" value="TreeGrafter"/>
</dbReference>
<dbReference type="PROSITE" id="PS50195">
    <property type="entry name" value="PX"/>
    <property type="match status" value="1"/>
</dbReference>
<dbReference type="OrthoDB" id="10255964at2759"/>
<evidence type="ECO:0000313" key="6">
    <source>
        <dbReference type="Ensembl" id="ENSMALP00000009813.1"/>
    </source>
</evidence>
<dbReference type="Ensembl" id="ENSMALT00000010019.1">
    <property type="protein sequence ID" value="ENSMALP00000009813.1"/>
    <property type="gene ID" value="ENSMALG00000006990.1"/>
</dbReference>
<feature type="domain" description="SH3" evidence="4">
    <location>
        <begin position="161"/>
        <end position="223"/>
    </location>
</feature>
<dbReference type="FunFam" id="2.30.30.40:FF:000219">
    <property type="entry name" value="NADPH oxidase organizer 1"/>
    <property type="match status" value="1"/>
</dbReference>
<dbReference type="SUPFAM" id="SSF50044">
    <property type="entry name" value="SH3-domain"/>
    <property type="match status" value="2"/>
</dbReference>
<dbReference type="PROSITE" id="PS50002">
    <property type="entry name" value="SH3"/>
    <property type="match status" value="2"/>
</dbReference>
<dbReference type="FunFam" id="3.30.1520.10:FF:000040">
    <property type="entry name" value="NADPH oxidase organizer 1"/>
    <property type="match status" value="1"/>
</dbReference>
<dbReference type="RefSeq" id="XP_020472088.1">
    <property type="nucleotide sequence ID" value="XM_020616432.1"/>
</dbReference>
<reference evidence="6" key="2">
    <citation type="submission" date="2025-09" db="UniProtKB">
        <authorList>
            <consortium name="Ensembl"/>
        </authorList>
    </citation>
    <scope>IDENTIFICATION</scope>
</reference>
<dbReference type="GeneID" id="109969506"/>
<dbReference type="SUPFAM" id="SSF64268">
    <property type="entry name" value="PX domain"/>
    <property type="match status" value="1"/>
</dbReference>
<dbReference type="InterPro" id="IPR035758">
    <property type="entry name" value="NoxO1_SH3_2"/>
</dbReference>
<dbReference type="PANTHER" id="PTHR15706">
    <property type="entry name" value="SH3 MULTIPLE DOMAIN"/>
    <property type="match status" value="1"/>
</dbReference>
<evidence type="ECO:0000256" key="3">
    <source>
        <dbReference type="SAM" id="MobiDB-lite"/>
    </source>
</evidence>
<dbReference type="GO" id="GO:0035091">
    <property type="term" value="F:phosphatidylinositol binding"/>
    <property type="evidence" value="ECO:0007669"/>
    <property type="project" value="InterPro"/>
</dbReference>
<dbReference type="CDD" id="cd12023">
    <property type="entry name" value="SH3_NoxO1_1"/>
    <property type="match status" value="1"/>
</dbReference>
<dbReference type="InterPro" id="IPR036871">
    <property type="entry name" value="PX_dom_sf"/>
</dbReference>
<evidence type="ECO:0000256" key="1">
    <source>
        <dbReference type="ARBA" id="ARBA00022443"/>
    </source>
</evidence>
<dbReference type="InterPro" id="IPR001452">
    <property type="entry name" value="SH3_domain"/>
</dbReference>
<dbReference type="SMART" id="SM00326">
    <property type="entry name" value="SH3"/>
    <property type="match status" value="2"/>
</dbReference>
<dbReference type="KEGG" id="malb:109969506"/>
<dbReference type="PANTHER" id="PTHR15706:SF10">
    <property type="entry name" value="NADPH OXIDASE ORGANIZER 1"/>
    <property type="match status" value="1"/>
</dbReference>
<proteinExistence type="predicted"/>
<dbReference type="CTD" id="572245"/>
<dbReference type="Pfam" id="PF00018">
    <property type="entry name" value="SH3_1"/>
    <property type="match status" value="1"/>
</dbReference>
<dbReference type="Pfam" id="PF00787">
    <property type="entry name" value="PX"/>
    <property type="match status" value="1"/>
</dbReference>
<feature type="region of interest" description="Disordered" evidence="3">
    <location>
        <begin position="427"/>
        <end position="449"/>
    </location>
</feature>
<name>A0A3Q3IW98_MONAL</name>
<dbReference type="InterPro" id="IPR036028">
    <property type="entry name" value="SH3-like_dom_sf"/>
</dbReference>
<evidence type="ECO:0000313" key="7">
    <source>
        <dbReference type="Proteomes" id="UP000261600"/>
    </source>
</evidence>
<feature type="domain" description="PX" evidence="5">
    <location>
        <begin position="1"/>
        <end position="127"/>
    </location>
</feature>
<keyword evidence="1 2" id="KW-0728">SH3 domain</keyword>